<evidence type="ECO:0000256" key="3">
    <source>
        <dbReference type="ARBA" id="ARBA00022694"/>
    </source>
</evidence>
<dbReference type="UniPathway" id="UPA00393"/>
<dbReference type="EMBL" id="CP002588">
    <property type="protein sequence ID" value="AEA46776.1"/>
    <property type="molecule type" value="Genomic_DNA"/>
</dbReference>
<keyword evidence="1 6" id="KW-0328">Glycosyltransferase</keyword>
<comment type="function">
    <text evidence="6">Exchanges the guanine residue with 7-cyano-7-deazaguanine (preQ0) at position 15 in the dihydrouridine loop (D-loop) of archaeal tRNAs.</text>
</comment>
<comment type="similarity">
    <text evidence="6">Belongs to the archaeosine tRNA-ribosyltransferase family.</text>
</comment>
<reference evidence="8 9" key="1">
    <citation type="submission" date="2011-03" db="EMBL/GenBank/DDBJ databases">
        <title>The complete genome of Archaeoglobus veneficus SNP6.</title>
        <authorList>
            <consortium name="US DOE Joint Genome Institute (JGI-PGF)"/>
            <person name="Lucas S."/>
            <person name="Copeland A."/>
            <person name="Lapidus A."/>
            <person name="Bruce D."/>
            <person name="Goodwin L."/>
            <person name="Pitluck S."/>
            <person name="Kyrpides N."/>
            <person name="Mavromatis K."/>
            <person name="Pagani I."/>
            <person name="Ivanova N."/>
            <person name="Mikhailova N."/>
            <person name="Lu M."/>
            <person name="Detter J.C."/>
            <person name="Tapia R."/>
            <person name="Han C."/>
            <person name="Land M."/>
            <person name="Hauser L."/>
            <person name="Markowitz V."/>
            <person name="Cheng J.-F."/>
            <person name="Hugenholtz P."/>
            <person name="Woyke T."/>
            <person name="Wu D."/>
            <person name="Spring S."/>
            <person name="Brambilla E."/>
            <person name="Klenk H.-P."/>
            <person name="Eisen J.A."/>
        </authorList>
    </citation>
    <scope>NUCLEOTIDE SEQUENCE [LARGE SCALE GENOMIC DNA]</scope>
    <source>
        <strain>SNP6</strain>
    </source>
</reference>
<evidence type="ECO:0000256" key="6">
    <source>
        <dbReference type="HAMAP-Rule" id="MF_01634"/>
    </source>
</evidence>
<dbReference type="GeneID" id="10393860"/>
<dbReference type="GO" id="GO:0002099">
    <property type="term" value="P:tRNA wobble guanine modification"/>
    <property type="evidence" value="ECO:0007669"/>
    <property type="project" value="TreeGrafter"/>
</dbReference>
<keyword evidence="3 6" id="KW-0819">tRNA processing</keyword>
<dbReference type="PANTHER" id="PTHR46499:SF1">
    <property type="entry name" value="QUEUINE TRNA-RIBOSYLTRANSFERASE"/>
    <property type="match status" value="1"/>
</dbReference>
<protein>
    <recommendedName>
        <fullName evidence="6">tRNA-guanine(15) transglycosylase</fullName>
        <ecNumber evidence="6">2.4.2.48</ecNumber>
    </recommendedName>
    <alternativeName>
        <fullName evidence="6">7-cyano-7-deazaguanine tRNA-ribosyltransferase</fullName>
    </alternativeName>
    <alternativeName>
        <fullName evidence="6">Archaeal tRNA-guanine transglycosylase</fullName>
    </alternativeName>
</protein>
<keyword evidence="5 6" id="KW-0862">Zinc</keyword>
<dbReference type="AlphaFoldDB" id="F2KRL1"/>
<dbReference type="Proteomes" id="UP000008136">
    <property type="component" value="Chromosome"/>
</dbReference>
<evidence type="ECO:0000259" key="7">
    <source>
        <dbReference type="Pfam" id="PF01702"/>
    </source>
</evidence>
<dbReference type="InterPro" id="IPR002616">
    <property type="entry name" value="tRNA_ribo_trans-like"/>
</dbReference>
<dbReference type="STRING" id="693661.Arcve_0758"/>
<name>F2KRL1_ARCVS</name>
<dbReference type="NCBIfam" id="TIGR00432">
    <property type="entry name" value="arcsn_tRNA_tgt"/>
    <property type="match status" value="1"/>
</dbReference>
<dbReference type="HOGENOM" id="CLU_030083_0_0_2"/>
<comment type="cofactor">
    <cofactor evidence="6">
        <name>Zn(2+)</name>
        <dbReference type="ChEBI" id="CHEBI:29105"/>
    </cofactor>
    <text evidence="6">Binds 1 zinc ion per subunit.</text>
</comment>
<feature type="active site" description="Nucleophile" evidence="6">
    <location>
        <position position="89"/>
    </location>
</feature>
<evidence type="ECO:0000256" key="1">
    <source>
        <dbReference type="ARBA" id="ARBA00022676"/>
    </source>
</evidence>
<keyword evidence="2 6" id="KW-0808">Transferase</keyword>
<dbReference type="PANTHER" id="PTHR46499">
    <property type="entry name" value="QUEUINE TRNA-RIBOSYLTRANSFERASE"/>
    <property type="match status" value="1"/>
</dbReference>
<dbReference type="NCBIfam" id="TIGR00449">
    <property type="entry name" value="tgt_general"/>
    <property type="match status" value="1"/>
</dbReference>
<feature type="binding site" evidence="6">
    <location>
        <position position="198"/>
    </location>
    <ligand>
        <name>substrate</name>
    </ligand>
</feature>
<dbReference type="Gene3D" id="3.20.20.105">
    <property type="entry name" value="Queuine tRNA-ribosyltransferase-like"/>
    <property type="match status" value="1"/>
</dbReference>
<comment type="catalytic activity">
    <reaction evidence="6">
        <text>guanosine(15) in tRNA + 7-cyano-7-carbaguanine = 7-cyano-7-carbaguanosine(15) in tRNA + guanine</text>
        <dbReference type="Rhea" id="RHEA:43164"/>
        <dbReference type="Rhea" id="RHEA-COMP:10371"/>
        <dbReference type="Rhea" id="RHEA-COMP:10372"/>
        <dbReference type="ChEBI" id="CHEBI:16235"/>
        <dbReference type="ChEBI" id="CHEBI:45075"/>
        <dbReference type="ChEBI" id="CHEBI:74269"/>
        <dbReference type="ChEBI" id="CHEBI:82850"/>
        <dbReference type="EC" id="2.4.2.48"/>
    </reaction>
</comment>
<dbReference type="InterPro" id="IPR036511">
    <property type="entry name" value="TGT-like_sf"/>
</dbReference>
<comment type="pathway">
    <text evidence="6">tRNA modification; archaeosine-tRNA biosynthesis.</text>
</comment>
<accession>F2KRL1</accession>
<dbReference type="EC" id="2.4.2.48" evidence="6"/>
<organism evidence="8 9">
    <name type="scientific">Archaeoglobus veneficus (strain DSM 11195 / SNP6)</name>
    <dbReference type="NCBI Taxonomy" id="693661"/>
    <lineage>
        <taxon>Archaea</taxon>
        <taxon>Methanobacteriati</taxon>
        <taxon>Methanobacteriota</taxon>
        <taxon>Archaeoglobi</taxon>
        <taxon>Archaeoglobales</taxon>
        <taxon>Archaeoglobaceae</taxon>
        <taxon>Archaeoglobus</taxon>
    </lineage>
</organism>
<dbReference type="InterPro" id="IPR050076">
    <property type="entry name" value="ArchSynthase1/Queuine_TRR"/>
</dbReference>
<dbReference type="KEGG" id="ave:Arcve_0758"/>
<feature type="binding site" evidence="6">
    <location>
        <position position="281"/>
    </location>
    <ligand>
        <name>Zn(2+)</name>
        <dbReference type="ChEBI" id="CHEBI:29105"/>
    </ligand>
</feature>
<feature type="binding site" evidence="6">
    <location>
        <position position="283"/>
    </location>
    <ligand>
        <name>Zn(2+)</name>
        <dbReference type="ChEBI" id="CHEBI:29105"/>
    </ligand>
</feature>
<feature type="binding site" evidence="6">
    <location>
        <position position="286"/>
    </location>
    <ligand>
        <name>Zn(2+)</name>
        <dbReference type="ChEBI" id="CHEBI:29105"/>
    </ligand>
</feature>
<evidence type="ECO:0000256" key="4">
    <source>
        <dbReference type="ARBA" id="ARBA00022723"/>
    </source>
</evidence>
<dbReference type="GO" id="GO:0005737">
    <property type="term" value="C:cytoplasm"/>
    <property type="evidence" value="ECO:0007669"/>
    <property type="project" value="TreeGrafter"/>
</dbReference>
<evidence type="ECO:0000313" key="8">
    <source>
        <dbReference type="EMBL" id="AEA46776.1"/>
    </source>
</evidence>
<gene>
    <name evidence="6" type="primary">tgtA</name>
    <name evidence="8" type="ordered locus">Arcve_0758</name>
</gene>
<dbReference type="SUPFAM" id="SSF88802">
    <property type="entry name" value="Pre-PUA domain"/>
    <property type="match status" value="1"/>
</dbReference>
<dbReference type="SUPFAM" id="SSF51713">
    <property type="entry name" value="tRNA-guanine transglycosylase"/>
    <property type="match status" value="1"/>
</dbReference>
<feature type="domain" description="tRNA-guanine(15) transglycosylase-like" evidence="7">
    <location>
        <begin position="13"/>
        <end position="342"/>
    </location>
</feature>
<feature type="binding site" evidence="6">
    <location>
        <position position="124"/>
    </location>
    <ligand>
        <name>substrate</name>
    </ligand>
</feature>
<evidence type="ECO:0000256" key="5">
    <source>
        <dbReference type="ARBA" id="ARBA00022833"/>
    </source>
</evidence>
<keyword evidence="9" id="KW-1185">Reference proteome</keyword>
<dbReference type="GO" id="GO:0016763">
    <property type="term" value="F:pentosyltransferase activity"/>
    <property type="evidence" value="ECO:0007669"/>
    <property type="project" value="UniProtKB-UniRule"/>
</dbReference>
<dbReference type="eggNOG" id="arCOG00989">
    <property type="taxonomic scope" value="Archaea"/>
</dbReference>
<dbReference type="RefSeq" id="WP_013683448.1">
    <property type="nucleotide sequence ID" value="NC_015320.1"/>
</dbReference>
<evidence type="ECO:0000313" key="9">
    <source>
        <dbReference type="Proteomes" id="UP000008136"/>
    </source>
</evidence>
<dbReference type="GO" id="GO:0008270">
    <property type="term" value="F:zinc ion binding"/>
    <property type="evidence" value="ECO:0007669"/>
    <property type="project" value="UniProtKB-UniRule"/>
</dbReference>
<dbReference type="Pfam" id="PF01702">
    <property type="entry name" value="TGT"/>
    <property type="match status" value="1"/>
</dbReference>
<keyword evidence="4 6" id="KW-0479">Metal-binding</keyword>
<dbReference type="HAMAP" id="MF_01634">
    <property type="entry name" value="TgtA_arch"/>
    <property type="match status" value="1"/>
</dbReference>
<dbReference type="InterPro" id="IPR004804">
    <property type="entry name" value="TgtA"/>
</dbReference>
<sequence>MEYFEITHRDAMGRIAKLETPHGVIETPTLMPVINPNIEFISASEMKKFGADMVITNSYIIYRTPSLRDVALEKGVHGLLDTDLAVMTDSGSYQLMVYGGVEVNNREIVEFQKAIGSDIAVPLDIPTPPDSVLSLAEEDLSTTVERESEAAELFKGEKALLAIPIQGSTHPELRRKSASIAVRIAEETGIRAVFPIGAVVPLLDTYRFADVARIVLEAKSVLPAWAPVHLFGAGHPMLFALAVALGCDLFDSAAYALYAKDDRYLTPYGTKKLNELHYFPCSCPVCSKYTPEELRGMKKSERARLIAEHNLYVCFEEIRTIKQAIKENTLFELVEKRIRSHPYLIAAWRLLKEERYAKLMEMLDAGMKQTFFYTGIESVYRPAVVRHAERVKQVELEGREFIISTNLLEQADFYLRPAFGIVPAELIESYPAGHAELPPAEYIEGEALEVAVRHLVDFLSHHSDKKFRIMVEDVWRPYIKDLPQNATLEPME</sequence>
<evidence type="ECO:0000256" key="2">
    <source>
        <dbReference type="ARBA" id="ARBA00022679"/>
    </source>
</evidence>
<proteinExistence type="inferred from homology"/>
<dbReference type="OrthoDB" id="6871at2157"/>